<feature type="transmembrane region" description="Helical" evidence="6">
    <location>
        <begin position="427"/>
        <end position="448"/>
    </location>
</feature>
<gene>
    <name evidence="8" type="ORF">CAAN4_C09230</name>
</gene>
<reference evidence="8 9" key="1">
    <citation type="submission" date="2024-01" db="EMBL/GenBank/DDBJ databases">
        <authorList>
            <consortium name="Genoscope - CEA"/>
            <person name="William W."/>
        </authorList>
    </citation>
    <scope>NUCLEOTIDE SEQUENCE [LARGE SCALE GENOMIC DNA]</scope>
    <source>
        <strain evidence="8 9">29B2s-10</strain>
    </source>
</reference>
<dbReference type="Gene3D" id="1.20.1250.20">
    <property type="entry name" value="MFS general substrate transporter like domains"/>
    <property type="match status" value="1"/>
</dbReference>
<keyword evidence="2" id="KW-0813">Transport</keyword>
<feature type="transmembrane region" description="Helical" evidence="6">
    <location>
        <begin position="183"/>
        <end position="208"/>
    </location>
</feature>
<comment type="subcellular location">
    <subcellularLocation>
        <location evidence="1">Membrane</location>
        <topology evidence="1">Multi-pass membrane protein</topology>
    </subcellularLocation>
</comment>
<dbReference type="Proteomes" id="UP001497600">
    <property type="component" value="Chromosome C"/>
</dbReference>
<accession>A0ABP0EAN1</accession>
<feature type="transmembrane region" description="Helical" evidence="6">
    <location>
        <begin position="489"/>
        <end position="510"/>
    </location>
</feature>
<name>A0ABP0EAN1_9ASCO</name>
<keyword evidence="4 6" id="KW-1133">Transmembrane helix</keyword>
<sequence length="518" mass="56732">MSDEKEKITVVASSQGSNLSSSHVEGQYSDMADLQGSDVALAAKIKLINDAIDEIGFTPYHFKLFLLNGMGYATDSQLTAIEAGVREFINYQFKQDFPTSAMCLNLGLLVGTIFWGFGADLIGRKTAFNNSLFLSAVFTVLTGSMNSLATYCIFVLLSAAAAGGNLVLDTCIFLEYLPFKYQWLLTFFALFWGIGQTIAALLTWWGLSNYSCEGPANCPSDLNEGWRYVYYINGAIVLVLAIARVVVVRLHETPKFLVSNKRDVEAVQSLQSIAIKYNRKCSLTVEQLQACGEITSNHDYRENSDIKGTIMIVKEHLKTIFSTRKNTRSAILLFSSWFLLGIAYPLYSSFLPAYLASRGANISASTTSGVYRDNVISNVCCIFGPMIAGFLLWAFPILGRRGVLVIGGVSTMAFLFGYTAVRTHAQNVALSSVSYITLYIYYGCLYAYSPEVMPSSARATGNAMAIALTRVASLITPVIAYFSNTSSATPIWICGVFVGLIGLLALFFPYEPSKQRAV</sequence>
<evidence type="ECO:0000256" key="5">
    <source>
        <dbReference type="ARBA" id="ARBA00023136"/>
    </source>
</evidence>
<evidence type="ECO:0000256" key="4">
    <source>
        <dbReference type="ARBA" id="ARBA00022989"/>
    </source>
</evidence>
<feature type="transmembrane region" description="Helical" evidence="6">
    <location>
        <begin position="375"/>
        <end position="395"/>
    </location>
</feature>
<keyword evidence="3 6" id="KW-0812">Transmembrane</keyword>
<feature type="transmembrane region" description="Helical" evidence="6">
    <location>
        <begin position="97"/>
        <end position="117"/>
    </location>
</feature>
<keyword evidence="5 6" id="KW-0472">Membrane</keyword>
<protein>
    <recommendedName>
        <fullName evidence="7">Major facilitator superfamily (MFS) profile domain-containing protein</fullName>
    </recommendedName>
</protein>
<keyword evidence="9" id="KW-1185">Reference proteome</keyword>
<feature type="transmembrane region" description="Helical" evidence="6">
    <location>
        <begin position="330"/>
        <end position="355"/>
    </location>
</feature>
<evidence type="ECO:0000259" key="7">
    <source>
        <dbReference type="PROSITE" id="PS50850"/>
    </source>
</evidence>
<dbReference type="PANTHER" id="PTHR23511:SF4">
    <property type="entry name" value="MAJOR FACILITATOR SUPERFAMILY (MFS) PROFILE DOMAIN-CONTAINING PROTEIN"/>
    <property type="match status" value="1"/>
</dbReference>
<evidence type="ECO:0000256" key="6">
    <source>
        <dbReference type="SAM" id="Phobius"/>
    </source>
</evidence>
<feature type="transmembrane region" description="Helical" evidence="6">
    <location>
        <begin position="402"/>
        <end position="421"/>
    </location>
</feature>
<proteinExistence type="predicted"/>
<feature type="transmembrane region" description="Helical" evidence="6">
    <location>
        <begin position="137"/>
        <end position="162"/>
    </location>
</feature>
<dbReference type="InterPro" id="IPR020846">
    <property type="entry name" value="MFS_dom"/>
</dbReference>
<feature type="transmembrane region" description="Helical" evidence="6">
    <location>
        <begin position="460"/>
        <end position="483"/>
    </location>
</feature>
<feature type="domain" description="Major facilitator superfamily (MFS) profile" evidence="7">
    <location>
        <begin position="39"/>
        <end position="514"/>
    </location>
</feature>
<evidence type="ECO:0000313" key="9">
    <source>
        <dbReference type="Proteomes" id="UP001497600"/>
    </source>
</evidence>
<feature type="transmembrane region" description="Helical" evidence="6">
    <location>
        <begin position="228"/>
        <end position="247"/>
    </location>
</feature>
<evidence type="ECO:0000256" key="1">
    <source>
        <dbReference type="ARBA" id="ARBA00004141"/>
    </source>
</evidence>
<dbReference type="Pfam" id="PF07690">
    <property type="entry name" value="MFS_1"/>
    <property type="match status" value="1"/>
</dbReference>
<dbReference type="InterPro" id="IPR036259">
    <property type="entry name" value="MFS_trans_sf"/>
</dbReference>
<dbReference type="EMBL" id="OZ004255">
    <property type="protein sequence ID" value="CAK7900836.1"/>
    <property type="molecule type" value="Genomic_DNA"/>
</dbReference>
<dbReference type="PROSITE" id="PS50850">
    <property type="entry name" value="MFS"/>
    <property type="match status" value="1"/>
</dbReference>
<evidence type="ECO:0000256" key="2">
    <source>
        <dbReference type="ARBA" id="ARBA00022448"/>
    </source>
</evidence>
<dbReference type="InterPro" id="IPR011701">
    <property type="entry name" value="MFS"/>
</dbReference>
<dbReference type="SUPFAM" id="SSF103473">
    <property type="entry name" value="MFS general substrate transporter"/>
    <property type="match status" value="1"/>
</dbReference>
<organism evidence="8 9">
    <name type="scientific">[Candida] anglica</name>
    <dbReference type="NCBI Taxonomy" id="148631"/>
    <lineage>
        <taxon>Eukaryota</taxon>
        <taxon>Fungi</taxon>
        <taxon>Dikarya</taxon>
        <taxon>Ascomycota</taxon>
        <taxon>Saccharomycotina</taxon>
        <taxon>Pichiomycetes</taxon>
        <taxon>Debaryomycetaceae</taxon>
        <taxon>Kurtzmaniella</taxon>
    </lineage>
</organism>
<dbReference type="PANTHER" id="PTHR23511">
    <property type="entry name" value="SYNAPTIC VESICLE GLYCOPROTEIN 2"/>
    <property type="match status" value="1"/>
</dbReference>
<evidence type="ECO:0000256" key="3">
    <source>
        <dbReference type="ARBA" id="ARBA00022692"/>
    </source>
</evidence>
<evidence type="ECO:0000313" key="8">
    <source>
        <dbReference type="EMBL" id="CAK7900836.1"/>
    </source>
</evidence>